<reference evidence="1 2" key="1">
    <citation type="submission" date="2023-03" db="EMBL/GenBank/DDBJ databases">
        <title>Bacillus Genome Sequencing.</title>
        <authorList>
            <person name="Dunlap C."/>
        </authorList>
    </citation>
    <scope>NUCLEOTIDE SEQUENCE [LARGE SCALE GENOMIC DNA]</scope>
    <source>
        <strain evidence="1 2">NRS-1717</strain>
    </source>
</reference>
<accession>A0ABU6P6B4</accession>
<comment type="caution">
    <text evidence="1">The sequence shown here is derived from an EMBL/GenBank/DDBJ whole genome shotgun (WGS) entry which is preliminary data.</text>
</comment>
<evidence type="ECO:0000313" key="2">
    <source>
        <dbReference type="Proteomes" id="UP001342826"/>
    </source>
</evidence>
<sequence>MEICLELLEGYKNACNTLVQYSINPKETDEIVQHLTAICEKVKVFEQQIESRNQVIAK</sequence>
<protein>
    <submittedName>
        <fullName evidence="1">Uncharacterized protein</fullName>
    </submittedName>
</protein>
<dbReference type="Proteomes" id="UP001342826">
    <property type="component" value="Unassembled WGS sequence"/>
</dbReference>
<evidence type="ECO:0000313" key="1">
    <source>
        <dbReference type="EMBL" id="MED4404222.1"/>
    </source>
</evidence>
<gene>
    <name evidence="1" type="ORF">P9271_23415</name>
</gene>
<keyword evidence="2" id="KW-1185">Reference proteome</keyword>
<proteinExistence type="predicted"/>
<dbReference type="RefSeq" id="WP_328016040.1">
    <property type="nucleotide sequence ID" value="NZ_JARTFS010000030.1"/>
</dbReference>
<name>A0ABU6P6B4_9BACI</name>
<dbReference type="EMBL" id="JARTFS010000030">
    <property type="protein sequence ID" value="MED4404222.1"/>
    <property type="molecule type" value="Genomic_DNA"/>
</dbReference>
<organism evidence="1 2">
    <name type="scientific">Metabacillus fastidiosus</name>
    <dbReference type="NCBI Taxonomy" id="1458"/>
    <lineage>
        <taxon>Bacteria</taxon>
        <taxon>Bacillati</taxon>
        <taxon>Bacillota</taxon>
        <taxon>Bacilli</taxon>
        <taxon>Bacillales</taxon>
        <taxon>Bacillaceae</taxon>
        <taxon>Metabacillus</taxon>
    </lineage>
</organism>